<organism evidence="5 6">
    <name type="scientific">Autumnicola tepida</name>
    <dbReference type="NCBI Taxonomy" id="3075595"/>
    <lineage>
        <taxon>Bacteria</taxon>
        <taxon>Pseudomonadati</taxon>
        <taxon>Bacteroidota</taxon>
        <taxon>Flavobacteriia</taxon>
        <taxon>Flavobacteriales</taxon>
        <taxon>Flavobacteriaceae</taxon>
        <taxon>Autumnicola</taxon>
    </lineage>
</organism>
<evidence type="ECO:0000313" key="5">
    <source>
        <dbReference type="EMBL" id="MDT0642071.1"/>
    </source>
</evidence>
<comment type="similarity">
    <text evidence="1 3">Belongs to the short-chain dehydrogenases/reductases (SDR) family.</text>
</comment>
<evidence type="ECO:0000256" key="2">
    <source>
        <dbReference type="ARBA" id="ARBA00023002"/>
    </source>
</evidence>
<dbReference type="PANTHER" id="PTHR44196">
    <property type="entry name" value="DEHYDROGENASE/REDUCTASE SDR FAMILY MEMBER 7B"/>
    <property type="match status" value="1"/>
</dbReference>
<dbReference type="PRINTS" id="PR00080">
    <property type="entry name" value="SDRFAMILY"/>
</dbReference>
<dbReference type="EMBL" id="JAVRHQ010000003">
    <property type="protein sequence ID" value="MDT0642071.1"/>
    <property type="molecule type" value="Genomic_DNA"/>
</dbReference>
<dbReference type="InterPro" id="IPR002347">
    <property type="entry name" value="SDR_fam"/>
</dbReference>
<feature type="region of interest" description="Disordered" evidence="4">
    <location>
        <begin position="318"/>
        <end position="337"/>
    </location>
</feature>
<gene>
    <name evidence="5" type="ORF">RM553_04430</name>
</gene>
<evidence type="ECO:0000313" key="6">
    <source>
        <dbReference type="Proteomes" id="UP001262889"/>
    </source>
</evidence>
<reference evidence="5 6" key="1">
    <citation type="submission" date="2023-09" db="EMBL/GenBank/DDBJ databases">
        <authorList>
            <person name="Rey-Velasco X."/>
        </authorList>
    </citation>
    <scope>NUCLEOTIDE SEQUENCE [LARGE SCALE GENOMIC DNA]</scope>
    <source>
        <strain evidence="5 6">F363</strain>
    </source>
</reference>
<evidence type="ECO:0000256" key="4">
    <source>
        <dbReference type="SAM" id="MobiDB-lite"/>
    </source>
</evidence>
<dbReference type="SUPFAM" id="SSF51735">
    <property type="entry name" value="NAD(P)-binding Rossmann-fold domains"/>
    <property type="match status" value="1"/>
</dbReference>
<protein>
    <submittedName>
        <fullName evidence="5">SDR family oxidoreductase</fullName>
    </submittedName>
</protein>
<dbReference type="RefSeq" id="WP_311533743.1">
    <property type="nucleotide sequence ID" value="NZ_JAVRHQ010000003.1"/>
</dbReference>
<accession>A0ABU3C6V1</accession>
<evidence type="ECO:0000256" key="3">
    <source>
        <dbReference type="RuleBase" id="RU000363"/>
    </source>
</evidence>
<proteinExistence type="inferred from homology"/>
<keyword evidence="2" id="KW-0560">Oxidoreductase</keyword>
<dbReference type="PRINTS" id="PR00081">
    <property type="entry name" value="GDHRDH"/>
</dbReference>
<keyword evidence="6" id="KW-1185">Reference proteome</keyword>
<dbReference type="InterPro" id="IPR036291">
    <property type="entry name" value="NAD(P)-bd_dom_sf"/>
</dbReference>
<evidence type="ECO:0000256" key="1">
    <source>
        <dbReference type="ARBA" id="ARBA00006484"/>
    </source>
</evidence>
<dbReference type="Gene3D" id="3.40.50.720">
    <property type="entry name" value="NAD(P)-binding Rossmann-like Domain"/>
    <property type="match status" value="1"/>
</dbReference>
<comment type="caution">
    <text evidence="5">The sequence shown here is derived from an EMBL/GenBank/DDBJ whole genome shotgun (WGS) entry which is preliminary data.</text>
</comment>
<dbReference type="PANTHER" id="PTHR44196:SF1">
    <property type="entry name" value="DEHYDROGENASE_REDUCTASE SDR FAMILY MEMBER 7B"/>
    <property type="match status" value="1"/>
</dbReference>
<dbReference type="Pfam" id="PF00106">
    <property type="entry name" value="adh_short"/>
    <property type="match status" value="1"/>
</dbReference>
<dbReference type="Proteomes" id="UP001262889">
    <property type="component" value="Unassembled WGS sequence"/>
</dbReference>
<name>A0ABU3C6V1_9FLAO</name>
<dbReference type="CDD" id="cd05233">
    <property type="entry name" value="SDR_c"/>
    <property type="match status" value="1"/>
</dbReference>
<sequence length="337" mass="36698">MKLSRYILGGAAVGGLITAGLLRRQKQHLELQGRVVLVTGATRGLGLVMARQLASKGARVAICGRDDDELKEASKQLSQLTPDFLSIKCDITHKKEVHDLIASIRQKWGEVEILINNAGIIQVGPMENMREKDYQQALKVHFWGPFNLVQEVLPAMKAKRAGRIVNIASINGKVSFPHLLPYTVSKFALAGFSEGITAELSRYNILVTSVYPGLMQTGSPRNIDVKAQHHKEYAWFKISDSIPGLSMSAEKAAAKIINAMQYGRKVLNVGLPAKLAVAIEGLAPGLNGSIFGLANKLLPDPKETGAKVYKGYESESALTQSALTEKTEEAEEKNNQL</sequence>